<dbReference type="Proteomes" id="UP000593567">
    <property type="component" value="Unassembled WGS sequence"/>
</dbReference>
<feature type="region of interest" description="Disordered" evidence="4">
    <location>
        <begin position="750"/>
        <end position="793"/>
    </location>
</feature>
<feature type="compositionally biased region" description="Acidic residues" evidence="4">
    <location>
        <begin position="933"/>
        <end position="953"/>
    </location>
</feature>
<organism evidence="5 6">
    <name type="scientific">Bugula neritina</name>
    <name type="common">Brown bryozoan</name>
    <name type="synonym">Sertularia neritina</name>
    <dbReference type="NCBI Taxonomy" id="10212"/>
    <lineage>
        <taxon>Eukaryota</taxon>
        <taxon>Metazoa</taxon>
        <taxon>Spiralia</taxon>
        <taxon>Lophotrochozoa</taxon>
        <taxon>Bryozoa</taxon>
        <taxon>Gymnolaemata</taxon>
        <taxon>Cheilostomatida</taxon>
        <taxon>Flustrina</taxon>
        <taxon>Buguloidea</taxon>
        <taxon>Bugulidae</taxon>
        <taxon>Bugula</taxon>
    </lineage>
</organism>
<evidence type="ECO:0000256" key="2">
    <source>
        <dbReference type="ARBA" id="ARBA00022741"/>
    </source>
</evidence>
<dbReference type="GO" id="GO:0005524">
    <property type="term" value="F:ATP binding"/>
    <property type="evidence" value="ECO:0007669"/>
    <property type="project" value="InterPro"/>
</dbReference>
<feature type="compositionally biased region" description="Basic and acidic residues" evidence="4">
    <location>
        <begin position="217"/>
        <end position="238"/>
    </location>
</feature>
<evidence type="ECO:0000313" key="5">
    <source>
        <dbReference type="EMBL" id="KAF6022987.1"/>
    </source>
</evidence>
<dbReference type="InterPro" id="IPR000850">
    <property type="entry name" value="Adenylat/UMP-CMP_kin"/>
</dbReference>
<keyword evidence="3" id="KW-0418">Kinase</keyword>
<dbReference type="EMBL" id="VXIV02002777">
    <property type="protein sequence ID" value="KAF6022987.1"/>
    <property type="molecule type" value="Genomic_DNA"/>
</dbReference>
<reference evidence="5" key="1">
    <citation type="submission" date="2020-06" db="EMBL/GenBank/DDBJ databases">
        <title>Draft genome of Bugula neritina, a colonial animal packing powerful symbionts and potential medicines.</title>
        <authorList>
            <person name="Rayko M."/>
        </authorList>
    </citation>
    <scope>NUCLEOTIDE SEQUENCE [LARGE SCALE GENOMIC DNA]</scope>
    <source>
        <strain evidence="5">Kwan_BN1</strain>
    </source>
</reference>
<feature type="region of interest" description="Disordered" evidence="4">
    <location>
        <begin position="158"/>
        <end position="253"/>
    </location>
</feature>
<comment type="caution">
    <text evidence="5">The sequence shown here is derived from an EMBL/GenBank/DDBJ whole genome shotgun (WGS) entry which is preliminary data.</text>
</comment>
<dbReference type="GO" id="GO:0019205">
    <property type="term" value="F:nucleobase-containing compound kinase activity"/>
    <property type="evidence" value="ECO:0007669"/>
    <property type="project" value="InterPro"/>
</dbReference>
<dbReference type="GO" id="GO:0006139">
    <property type="term" value="P:nucleobase-containing compound metabolic process"/>
    <property type="evidence" value="ECO:0007669"/>
    <property type="project" value="InterPro"/>
</dbReference>
<evidence type="ECO:0000256" key="1">
    <source>
        <dbReference type="ARBA" id="ARBA00022679"/>
    </source>
</evidence>
<name>A0A7J7JAI2_BUGNE</name>
<dbReference type="Pfam" id="PF00406">
    <property type="entry name" value="ADK"/>
    <property type="match status" value="1"/>
</dbReference>
<keyword evidence="6" id="KW-1185">Reference proteome</keyword>
<sequence length="1466" mass="166337">MVAPRFRWRRSRWLRYCPVALQEGILSPGRAEFACGFLDKLYLMSTPEAFAKFLKNPRPYLLPPQPRPPAKFAVLGPPHSGTSTLSKLLAERYGAKVVNVQAKLDPKLAEEKAKYIETVRQESTEAAIEQVKKKIKDAQEAAAEAARVEAERLAAEEAERQAREAAEKEAAALAAAEAGEGEEGEVTDQPADQTAEEKDGATEGEGETTEGETAAGEEEKKNEEEDEKAESADLKPQDETPQPTPPPPEINVDETHPEVKAIVENAIKLAEKQPINLSAEVTVDLVEAAIKEVEEEVALKTPDGPRFGGWILDNFPQTREQWAMMGDKNLLPDDAVFLKDISEGGLMLLKRWYSLNRKEVDQQISERLAREAEALRLQQEELRSWNLSMCNNDSQDGRKAEEEQRLAEEAEKKRKADERARRVEAGEDPVEVDREIYGIIPESELVTQAESEDVAATGERTHTAVEEEIPASEGIEVTSGVPPPEDKVNADGAASVTVSDTPVTGAASSLDFLGVPDVKEAELPVEGPELEGAKEKRKEWDREYPNIEGVFTSTGVIEPIQIDINDADVDVVLKQAVEKIEKRFEPILQLWTEEGDPNRNKKKPLGDLNHFCPVALFEKNVLWPGNPECAAKYREKVYYLSNDENRTKFLENPTMYLTREKPPQTTAMRLLVLGAKGSGKSLHARQLAQKHKVFHIQFEELLQEMLLKKTKKYIGPFYEAEEEFKDSPEDIEENKELDEFERTFTMADLDVEEKAGEDEDNEEGGEEGKEPLPEEEVKEEVEEEAEAEYTEEEEAIKSFLESGMDDMLPPEILEKVIGQFWNSEPFRSTGFILEGFPRIPDEVRWMAESGYYPDTAVTINSEDSDIIGRLLPPKMEKWSAKRDRKLARRQRQKDKAKKLREKEIEKRRRELIKEKEKRLEERRAEKEAARAEMDEEEEAEEEEEDEEDETEEDARDRLSNDLAELYDNDTNRLSSVTETLEEVLIPHVEVEGGRKPHIIRYQLSKSLKPYTVYRESMFERVYPISEKLAERMITIGYKQPSRFGRWCPVQLLEGECVQPMHGVGYPSFPVIYRGYVYYLANAQNREAFSQNPLHYLKQPSPKPVVPIRMAIIGPPKSGKTTLARRFESEFGVVRVSLGDAMRLVLANQPKTSLANQLQDVLKSGSPVSNELAVAALQVALMDMNCTTRGYILDGFPLNRQQIDLMTAAGIIPVRVLELSCSNMEIMVRATKDRLDPERVFPKHDSSQIATVKINTYNQHIEEVRKWYRNEHMNYDVIKVEKSKWWVWNEAVELAKKSVCTIQTYLERVADGKAASVYNLCITPSEFNARLGDFSHYCPVRLADGELVNCGVSPSLLYAVEFRGFYYKCAGEKERDMFLAEAEKYVPPLAPRRLPPADLLPKRITAEEAKALFPMPLEIKGYCPVTFLDGKLRYEAIIPGNMEIGCVLYRNKLYAFESEDKLLKFLR</sequence>
<feature type="region of interest" description="Disordered" evidence="4">
    <location>
        <begin position="917"/>
        <end position="956"/>
    </location>
</feature>
<feature type="region of interest" description="Disordered" evidence="4">
    <location>
        <begin position="391"/>
        <end position="426"/>
    </location>
</feature>
<feature type="compositionally biased region" description="Basic and acidic residues" evidence="4">
    <location>
        <begin position="917"/>
        <end position="932"/>
    </location>
</feature>
<keyword evidence="2" id="KW-0547">Nucleotide-binding</keyword>
<feature type="compositionally biased region" description="Basic and acidic residues" evidence="4">
    <location>
        <begin position="395"/>
        <end position="426"/>
    </location>
</feature>
<dbReference type="SUPFAM" id="SSF52540">
    <property type="entry name" value="P-loop containing nucleoside triphosphate hydrolases"/>
    <property type="match status" value="3"/>
</dbReference>
<feature type="compositionally biased region" description="Acidic residues" evidence="4">
    <location>
        <begin position="773"/>
        <end position="793"/>
    </location>
</feature>
<protein>
    <submittedName>
        <fullName evidence="5">AK9</fullName>
    </submittedName>
</protein>
<proteinExistence type="predicted"/>
<dbReference type="OrthoDB" id="439792at2759"/>
<dbReference type="InterPro" id="IPR027417">
    <property type="entry name" value="P-loop_NTPase"/>
</dbReference>
<accession>A0A7J7JAI2</accession>
<feature type="compositionally biased region" description="Acidic residues" evidence="4">
    <location>
        <begin position="750"/>
        <end position="765"/>
    </location>
</feature>
<keyword evidence="1" id="KW-0808">Transferase</keyword>
<evidence type="ECO:0000256" key="4">
    <source>
        <dbReference type="SAM" id="MobiDB-lite"/>
    </source>
</evidence>
<dbReference type="Gene3D" id="3.40.50.300">
    <property type="entry name" value="P-loop containing nucleotide triphosphate hydrolases"/>
    <property type="match status" value="4"/>
</dbReference>
<feature type="compositionally biased region" description="Basic and acidic residues" evidence="4">
    <location>
        <begin position="158"/>
        <end position="170"/>
    </location>
</feature>
<dbReference type="PANTHER" id="PTHR23359">
    <property type="entry name" value="NUCLEOTIDE KINASE"/>
    <property type="match status" value="1"/>
</dbReference>
<evidence type="ECO:0000256" key="3">
    <source>
        <dbReference type="ARBA" id="ARBA00022777"/>
    </source>
</evidence>
<evidence type="ECO:0000313" key="6">
    <source>
        <dbReference type="Proteomes" id="UP000593567"/>
    </source>
</evidence>
<gene>
    <name evidence="5" type="ORF">EB796_018706</name>
</gene>